<comment type="similarity">
    <text evidence="2">Belongs to the 'phage' integrase family. XerC subfamily.</text>
</comment>
<evidence type="ECO:0000256" key="4">
    <source>
        <dbReference type="ARBA" id="ARBA00015810"/>
    </source>
</evidence>
<dbReference type="NCBIfam" id="TIGR02224">
    <property type="entry name" value="recomb_XerC"/>
    <property type="match status" value="1"/>
</dbReference>
<dbReference type="AlphaFoldDB" id="A0A285RJT6"/>
<evidence type="ECO:0000313" key="16">
    <source>
        <dbReference type="Proteomes" id="UP000219636"/>
    </source>
</evidence>
<dbReference type="PANTHER" id="PTHR30349">
    <property type="entry name" value="PHAGE INTEGRASE-RELATED"/>
    <property type="match status" value="1"/>
</dbReference>
<dbReference type="GO" id="GO:0007059">
    <property type="term" value="P:chromosome segregation"/>
    <property type="evidence" value="ECO:0007669"/>
    <property type="project" value="UniProtKB-UniRule"/>
</dbReference>
<evidence type="ECO:0000313" key="15">
    <source>
        <dbReference type="EMBL" id="SOB94124.1"/>
    </source>
</evidence>
<organism evidence="15 16">
    <name type="scientific">Ureibacillus xyleni</name>
    <dbReference type="NCBI Taxonomy" id="614648"/>
    <lineage>
        <taxon>Bacteria</taxon>
        <taxon>Bacillati</taxon>
        <taxon>Bacillota</taxon>
        <taxon>Bacilli</taxon>
        <taxon>Bacillales</taxon>
        <taxon>Caryophanaceae</taxon>
        <taxon>Ureibacillus</taxon>
    </lineage>
</organism>
<dbReference type="InterPro" id="IPR013762">
    <property type="entry name" value="Integrase-like_cat_sf"/>
</dbReference>
<keyword evidence="5 12" id="KW-0963">Cytoplasm</keyword>
<dbReference type="HAMAP" id="MF_01807">
    <property type="entry name" value="Recomb_XerD"/>
    <property type="match status" value="1"/>
</dbReference>
<evidence type="ECO:0000256" key="11">
    <source>
        <dbReference type="ARBA" id="ARBA00023306"/>
    </source>
</evidence>
<proteinExistence type="inferred from homology"/>
<dbReference type="NCBIfam" id="NF040815">
    <property type="entry name" value="recomb_XerA_Arch"/>
    <property type="match status" value="1"/>
</dbReference>
<evidence type="ECO:0000256" key="2">
    <source>
        <dbReference type="ARBA" id="ARBA00006657"/>
    </source>
</evidence>
<keyword evidence="11 12" id="KW-0131">Cell cycle</keyword>
<feature type="domain" description="Tyr recombinase" evidence="13">
    <location>
        <begin position="115"/>
        <end position="299"/>
    </location>
</feature>
<dbReference type="PROSITE" id="PS51898">
    <property type="entry name" value="TYR_RECOMBINASE"/>
    <property type="match status" value="1"/>
</dbReference>
<evidence type="ECO:0000256" key="6">
    <source>
        <dbReference type="ARBA" id="ARBA00022618"/>
    </source>
</evidence>
<evidence type="ECO:0000256" key="9">
    <source>
        <dbReference type="ARBA" id="ARBA00023125"/>
    </source>
</evidence>
<dbReference type="EMBL" id="OBMQ01000001">
    <property type="protein sequence ID" value="SOB94124.1"/>
    <property type="molecule type" value="Genomic_DNA"/>
</dbReference>
<dbReference type="InterPro" id="IPR050090">
    <property type="entry name" value="Tyrosine_recombinase_XerCD"/>
</dbReference>
<dbReference type="InterPro" id="IPR004107">
    <property type="entry name" value="Integrase_SAM-like_N"/>
</dbReference>
<feature type="active site" description="O-(3'-phospho-DNA)-tyrosine intermediate" evidence="12">
    <location>
        <position position="286"/>
    </location>
</feature>
<evidence type="ECO:0000259" key="13">
    <source>
        <dbReference type="PROSITE" id="PS51898"/>
    </source>
</evidence>
<keyword evidence="10 12" id="KW-0233">DNA recombination</keyword>
<evidence type="ECO:0000256" key="3">
    <source>
        <dbReference type="ARBA" id="ARBA00010450"/>
    </source>
</evidence>
<evidence type="ECO:0000256" key="12">
    <source>
        <dbReference type="HAMAP-Rule" id="MF_01807"/>
    </source>
</evidence>
<dbReference type="SUPFAM" id="SSF47823">
    <property type="entry name" value="lambda integrase-like, N-terminal domain"/>
    <property type="match status" value="1"/>
</dbReference>
<keyword evidence="7 12" id="KW-0159">Chromosome partition</keyword>
<dbReference type="Gene3D" id="1.10.443.10">
    <property type="entry name" value="Intergrase catalytic core"/>
    <property type="match status" value="1"/>
</dbReference>
<feature type="active site" evidence="12">
    <location>
        <position position="277"/>
    </location>
</feature>
<protein>
    <recommendedName>
        <fullName evidence="4 12">Tyrosine recombinase XerD</fullName>
    </recommendedName>
</protein>
<dbReference type="GO" id="GO:0005737">
    <property type="term" value="C:cytoplasm"/>
    <property type="evidence" value="ECO:0007669"/>
    <property type="project" value="UniProtKB-SubCell"/>
</dbReference>
<dbReference type="GO" id="GO:0009037">
    <property type="term" value="F:tyrosine-based site-specific recombinase activity"/>
    <property type="evidence" value="ECO:0007669"/>
    <property type="project" value="UniProtKB-UniRule"/>
</dbReference>
<evidence type="ECO:0000256" key="10">
    <source>
        <dbReference type="ARBA" id="ARBA00023172"/>
    </source>
</evidence>
<dbReference type="InterPro" id="IPR011931">
    <property type="entry name" value="Recomb_XerC"/>
</dbReference>
<keyword evidence="16" id="KW-1185">Reference proteome</keyword>
<keyword evidence="9 12" id="KW-0238">DNA-binding</keyword>
<dbReference type="GO" id="GO:0051301">
    <property type="term" value="P:cell division"/>
    <property type="evidence" value="ECO:0007669"/>
    <property type="project" value="UniProtKB-UniRule"/>
</dbReference>
<dbReference type="PANTHER" id="PTHR30349:SF81">
    <property type="entry name" value="TYROSINE RECOMBINASE XERC"/>
    <property type="match status" value="1"/>
</dbReference>
<evidence type="ECO:0000256" key="8">
    <source>
        <dbReference type="ARBA" id="ARBA00022908"/>
    </source>
</evidence>
<dbReference type="Gene3D" id="1.10.150.130">
    <property type="match status" value="1"/>
</dbReference>
<dbReference type="InterPro" id="IPR011932">
    <property type="entry name" value="Recomb_XerD"/>
</dbReference>
<dbReference type="Pfam" id="PF00589">
    <property type="entry name" value="Phage_integrase"/>
    <property type="match status" value="1"/>
</dbReference>
<feature type="active site" evidence="12">
    <location>
        <position position="155"/>
    </location>
</feature>
<dbReference type="InterPro" id="IPR023009">
    <property type="entry name" value="Tyrosine_recombinase_XerC/XerD"/>
</dbReference>
<dbReference type="InterPro" id="IPR010998">
    <property type="entry name" value="Integrase_recombinase_N"/>
</dbReference>
<dbReference type="SUPFAM" id="SSF56349">
    <property type="entry name" value="DNA breaking-rejoining enzymes"/>
    <property type="match status" value="1"/>
</dbReference>
<dbReference type="NCBIfam" id="TIGR02225">
    <property type="entry name" value="recomb_XerD"/>
    <property type="match status" value="1"/>
</dbReference>
<dbReference type="Proteomes" id="UP000219636">
    <property type="component" value="Unassembled WGS sequence"/>
</dbReference>
<dbReference type="InterPro" id="IPR002104">
    <property type="entry name" value="Integrase_catalytic"/>
</dbReference>
<dbReference type="CDD" id="cd00798">
    <property type="entry name" value="INT_XerDC_C"/>
    <property type="match status" value="1"/>
</dbReference>
<dbReference type="HAMAP" id="MF_01808">
    <property type="entry name" value="Recomb_XerC_XerD"/>
    <property type="match status" value="1"/>
</dbReference>
<feature type="active site" evidence="12">
    <location>
        <position position="179"/>
    </location>
</feature>
<name>A0A285RJT6_9BACL</name>
<dbReference type="NCBIfam" id="NF001399">
    <property type="entry name" value="PRK00283.1"/>
    <property type="match status" value="1"/>
</dbReference>
<dbReference type="Pfam" id="PF02899">
    <property type="entry name" value="Phage_int_SAM_1"/>
    <property type="match status" value="1"/>
</dbReference>
<comment type="subunit">
    <text evidence="12">Forms a cyclic heterotetrameric complex composed of two molecules of XerC and two molecules of XerD.</text>
</comment>
<dbReference type="GO" id="GO:0003677">
    <property type="term" value="F:DNA binding"/>
    <property type="evidence" value="ECO:0007669"/>
    <property type="project" value="UniProtKB-UniRule"/>
</dbReference>
<dbReference type="PROSITE" id="PS51900">
    <property type="entry name" value="CB"/>
    <property type="match status" value="1"/>
</dbReference>
<dbReference type="GO" id="GO:0006313">
    <property type="term" value="P:DNA transposition"/>
    <property type="evidence" value="ECO:0007669"/>
    <property type="project" value="UniProtKB-UniRule"/>
</dbReference>
<accession>A0A285RJT6</accession>
<gene>
    <name evidence="12" type="primary">xerD</name>
    <name evidence="15" type="ORF">SAMN05880501_101762</name>
</gene>
<comment type="similarity">
    <text evidence="3 12">Belongs to the 'phage' integrase family. XerD subfamily.</text>
</comment>
<keyword evidence="6 12" id="KW-0132">Cell division</keyword>
<comment type="subcellular location">
    <subcellularLocation>
        <location evidence="1 12">Cytoplasm</location>
    </subcellularLocation>
</comment>
<keyword evidence="8 12" id="KW-0229">DNA integration</keyword>
<feature type="active site" evidence="12">
    <location>
        <position position="251"/>
    </location>
</feature>
<evidence type="ECO:0000256" key="7">
    <source>
        <dbReference type="ARBA" id="ARBA00022829"/>
    </source>
</evidence>
<feature type="active site" evidence="12">
    <location>
        <position position="254"/>
    </location>
</feature>
<dbReference type="InterPro" id="IPR044068">
    <property type="entry name" value="CB"/>
</dbReference>
<sequence length="305" mass="35035">MGPVQMRNFTDPLNDYLHFLQVERQLSTNTLSSYRRDLESYINNLNKEQGLQSLNHVERTNILIHLENLRNQGISARTVARHISSIRSFHQFLLRDKVTEQDPTVHLEMPQIEQKLPKVLSIEEIESLISAPNRDKPQGIRDVAMLEILYGTGMRISECIGLNLEDVHLTMGFVRVYGKGGKERIVPLGKGAIRACDHYLQNARSKLQGKYPKTDAFFINQRGKRLTRQGCWKLLKEHATNANIKKEITPHTLRHSFATHLIENGADLRAVQEMLGHADISTTQIYTHISKTRLSEVYKQFHPRA</sequence>
<reference evidence="16" key="1">
    <citation type="submission" date="2017-08" db="EMBL/GenBank/DDBJ databases">
        <authorList>
            <person name="Varghese N."/>
            <person name="Submissions S."/>
        </authorList>
    </citation>
    <scope>NUCLEOTIDE SEQUENCE [LARGE SCALE GENOMIC DNA]</scope>
    <source>
        <strain evidence="16">JC22</strain>
    </source>
</reference>
<feature type="domain" description="Core-binding (CB)" evidence="14">
    <location>
        <begin position="7"/>
        <end position="94"/>
    </location>
</feature>
<comment type="function">
    <text evidence="12">Site-specific tyrosine recombinase, which acts by catalyzing the cutting and rejoining of the recombining DNA molecules. The XerC-XerD complex is essential to convert dimers of the bacterial chromosome into monomers to permit their segregation at cell division. It also contributes to the segregational stability of plasmids.</text>
</comment>
<evidence type="ECO:0000256" key="1">
    <source>
        <dbReference type="ARBA" id="ARBA00004496"/>
    </source>
</evidence>
<evidence type="ECO:0000259" key="14">
    <source>
        <dbReference type="PROSITE" id="PS51900"/>
    </source>
</evidence>
<dbReference type="InterPro" id="IPR011010">
    <property type="entry name" value="DNA_brk_join_enz"/>
</dbReference>
<evidence type="ECO:0000256" key="5">
    <source>
        <dbReference type="ARBA" id="ARBA00022490"/>
    </source>
</evidence>